<dbReference type="VEuPathDB" id="FungiDB:HpaG806796"/>
<dbReference type="Proteomes" id="UP000011713">
    <property type="component" value="Unassembled WGS sequence"/>
</dbReference>
<reference evidence="2" key="1">
    <citation type="journal article" date="2010" name="Science">
        <title>Signatures of adaptation to obligate biotrophy in the Hyaloperonospora arabidopsidis genome.</title>
        <authorList>
            <person name="Baxter L."/>
            <person name="Tripathy S."/>
            <person name="Ishaque N."/>
            <person name="Boot N."/>
            <person name="Cabral A."/>
            <person name="Kemen E."/>
            <person name="Thines M."/>
            <person name="Ah-Fong A."/>
            <person name="Anderson R."/>
            <person name="Badejoko W."/>
            <person name="Bittner-Eddy P."/>
            <person name="Boore J.L."/>
            <person name="Chibucos M.C."/>
            <person name="Coates M."/>
            <person name="Dehal P."/>
            <person name="Delehaunty K."/>
            <person name="Dong S."/>
            <person name="Downton P."/>
            <person name="Dumas B."/>
            <person name="Fabro G."/>
            <person name="Fronick C."/>
            <person name="Fuerstenberg S.I."/>
            <person name="Fulton L."/>
            <person name="Gaulin E."/>
            <person name="Govers F."/>
            <person name="Hughes L."/>
            <person name="Humphray S."/>
            <person name="Jiang R.H."/>
            <person name="Judelson H."/>
            <person name="Kamoun S."/>
            <person name="Kyung K."/>
            <person name="Meijer H."/>
            <person name="Minx P."/>
            <person name="Morris P."/>
            <person name="Nelson J."/>
            <person name="Phuntumart V."/>
            <person name="Qutob D."/>
            <person name="Rehmany A."/>
            <person name="Rougon-Cardoso A."/>
            <person name="Ryden P."/>
            <person name="Torto-Alalibo T."/>
            <person name="Studholme D."/>
            <person name="Wang Y."/>
            <person name="Win J."/>
            <person name="Wood J."/>
            <person name="Clifton S.W."/>
            <person name="Rogers J."/>
            <person name="Van den Ackerveken G."/>
            <person name="Jones J.D."/>
            <person name="McDowell J.M."/>
            <person name="Beynon J."/>
            <person name="Tyler B.M."/>
        </authorList>
    </citation>
    <scope>NUCLEOTIDE SEQUENCE [LARGE SCALE GENOMIC DNA]</scope>
    <source>
        <strain evidence="2">Emoy2</strain>
    </source>
</reference>
<reference evidence="1" key="2">
    <citation type="submission" date="2015-06" db="UniProtKB">
        <authorList>
            <consortium name="EnsemblProtists"/>
        </authorList>
    </citation>
    <scope>IDENTIFICATION</scope>
    <source>
        <strain evidence="1">Emoy2</strain>
    </source>
</reference>
<sequence>MGLFGSMSGHLLGRFTAGIIVTVMRVVVEGRQVALNERHLSECRRNHDLGPLNANLLEVELS</sequence>
<dbReference type="EnsemblProtists" id="HpaT806796">
    <property type="protein sequence ID" value="HpaP806796"/>
    <property type="gene ID" value="HpaG806796"/>
</dbReference>
<accession>M4BK63</accession>
<proteinExistence type="predicted"/>
<protein>
    <submittedName>
        <fullName evidence="1">Uncharacterized protein</fullName>
    </submittedName>
</protein>
<dbReference type="AlphaFoldDB" id="M4BK63"/>
<evidence type="ECO:0000313" key="2">
    <source>
        <dbReference type="Proteomes" id="UP000011713"/>
    </source>
</evidence>
<name>M4BK63_HYAAE</name>
<dbReference type="InParanoid" id="M4BK63"/>
<organism evidence="1 2">
    <name type="scientific">Hyaloperonospora arabidopsidis (strain Emoy2)</name>
    <name type="common">Downy mildew agent</name>
    <name type="synonym">Peronospora arabidopsidis</name>
    <dbReference type="NCBI Taxonomy" id="559515"/>
    <lineage>
        <taxon>Eukaryota</taxon>
        <taxon>Sar</taxon>
        <taxon>Stramenopiles</taxon>
        <taxon>Oomycota</taxon>
        <taxon>Peronosporomycetes</taxon>
        <taxon>Peronosporales</taxon>
        <taxon>Peronosporaceae</taxon>
        <taxon>Hyaloperonospora</taxon>
    </lineage>
</organism>
<dbReference type="EMBL" id="JH598343">
    <property type="status" value="NOT_ANNOTATED_CDS"/>
    <property type="molecule type" value="Genomic_DNA"/>
</dbReference>
<keyword evidence="2" id="KW-1185">Reference proteome</keyword>
<evidence type="ECO:0000313" key="1">
    <source>
        <dbReference type="EnsemblProtists" id="HpaP806796"/>
    </source>
</evidence>
<dbReference type="HOGENOM" id="CLU_2908868_0_0_1"/>